<keyword evidence="3" id="KW-1185">Reference proteome</keyword>
<dbReference type="Proteomes" id="UP000001095">
    <property type="component" value="Unassembled WGS sequence"/>
</dbReference>
<sequence length="274" mass="29570">MFVVTRAFALGLSVLAACATAARAEQANSTPALTDDLNSVFKTQPCVQSKSLAQLDAPVSRVAKRLDAHEPVMIVAVGSSSTGGSGASSPAFAYPSRLERELRQRFPESPITVINQGVNGEDTASMMARMEAVLAPRPDLVIWQLGTNTLLRDGNIPETGTLLQTGIARIKKTGADVLLIDPQFAPRVNAKPAVSEMVGLIAYVAKQTHVPVFRRYVAMRHWHEDQAIAFDRFITADGLHMNDWGYSCLARLLADNITATVARSRTVAGARPFQ</sequence>
<dbReference type="EMBL" id="AGWY01000005">
    <property type="protein sequence ID" value="EKS40020.1"/>
    <property type="molecule type" value="Genomic_DNA"/>
</dbReference>
<dbReference type="InterPro" id="IPR051532">
    <property type="entry name" value="Ester_Hydrolysis_Enzymes"/>
</dbReference>
<comment type="caution">
    <text evidence="2">The sequence shown here is derived from an EMBL/GenBank/DDBJ whole genome shotgun (WGS) entry which is preliminary data.</text>
</comment>
<dbReference type="InterPro" id="IPR057572">
    <property type="entry name" value="NonGDSL"/>
</dbReference>
<keyword evidence="1" id="KW-0732">Signal</keyword>
<dbReference type="PANTHER" id="PTHR30383:SF5">
    <property type="entry name" value="SGNH HYDROLASE-TYPE ESTERASE DOMAIN-CONTAINING PROTEIN"/>
    <property type="match status" value="1"/>
</dbReference>
<dbReference type="SUPFAM" id="SSF52266">
    <property type="entry name" value="SGNH hydrolase"/>
    <property type="match status" value="1"/>
</dbReference>
<dbReference type="Pfam" id="PF25182">
    <property type="entry name" value="NonGDSL"/>
    <property type="match status" value="1"/>
</dbReference>
<dbReference type="RefSeq" id="WP_002711898.1">
    <property type="nucleotide sequence ID" value="NZ_KB375281.1"/>
</dbReference>
<feature type="chain" id="PRO_5003922087" evidence="1">
    <location>
        <begin position="25"/>
        <end position="274"/>
    </location>
</feature>
<dbReference type="PATRIC" id="fig|883079.3.peg.1050"/>
<evidence type="ECO:0000313" key="3">
    <source>
        <dbReference type="Proteomes" id="UP000001095"/>
    </source>
</evidence>
<accession>K8PKG5</accession>
<dbReference type="PANTHER" id="PTHR30383">
    <property type="entry name" value="THIOESTERASE 1/PROTEASE 1/LYSOPHOSPHOLIPASE L1"/>
    <property type="match status" value="1"/>
</dbReference>
<dbReference type="Gene3D" id="3.40.50.1110">
    <property type="entry name" value="SGNH hydrolase"/>
    <property type="match status" value="1"/>
</dbReference>
<feature type="signal peptide" evidence="1">
    <location>
        <begin position="1"/>
        <end position="24"/>
    </location>
</feature>
<evidence type="ECO:0000313" key="2">
    <source>
        <dbReference type="EMBL" id="EKS40020.1"/>
    </source>
</evidence>
<dbReference type="GO" id="GO:0004622">
    <property type="term" value="F:phosphatidylcholine lysophospholipase activity"/>
    <property type="evidence" value="ECO:0007669"/>
    <property type="project" value="TreeGrafter"/>
</dbReference>
<reference evidence="2 3" key="1">
    <citation type="submission" date="2012-04" db="EMBL/GenBank/DDBJ databases">
        <title>The Genome Sequence of Afipia clevelandensis ATCC 49720.</title>
        <authorList>
            <consortium name="The Broad Institute Genome Sequencing Platform"/>
            <person name="Earl A."/>
            <person name="Ward D."/>
            <person name="Feldgarden M."/>
            <person name="Gevers D."/>
            <person name="Huys G."/>
            <person name="Walker B."/>
            <person name="Young S.K."/>
            <person name="Zeng Q."/>
            <person name="Gargeya S."/>
            <person name="Fitzgerald M."/>
            <person name="Haas B."/>
            <person name="Abouelleil A."/>
            <person name="Alvarado L."/>
            <person name="Arachchi H.M."/>
            <person name="Berlin A."/>
            <person name="Chapman S.B."/>
            <person name="Goldberg J."/>
            <person name="Griggs A."/>
            <person name="Gujja S."/>
            <person name="Hansen M."/>
            <person name="Howarth C."/>
            <person name="Imamovic A."/>
            <person name="Larimer J."/>
            <person name="McCowen C."/>
            <person name="Montmayeur A."/>
            <person name="Murphy C."/>
            <person name="Neiman D."/>
            <person name="Pearson M."/>
            <person name="Priest M."/>
            <person name="Roberts A."/>
            <person name="Saif S."/>
            <person name="Shea T."/>
            <person name="Sisk P."/>
            <person name="Sykes S."/>
            <person name="Wortman J."/>
            <person name="Nusbaum C."/>
            <person name="Birren B."/>
        </authorList>
    </citation>
    <scope>NUCLEOTIDE SEQUENCE [LARGE SCALE GENOMIC DNA]</scope>
    <source>
        <strain evidence="2 3">ATCC 49720</strain>
    </source>
</reference>
<dbReference type="AlphaFoldDB" id="K8PKG5"/>
<name>K8PKG5_9BRAD</name>
<proteinExistence type="predicted"/>
<dbReference type="OrthoDB" id="7203637at2"/>
<dbReference type="PROSITE" id="PS51257">
    <property type="entry name" value="PROKAR_LIPOPROTEIN"/>
    <property type="match status" value="1"/>
</dbReference>
<dbReference type="InterPro" id="IPR036514">
    <property type="entry name" value="SGNH_hydro_sf"/>
</dbReference>
<dbReference type="CDD" id="cd00229">
    <property type="entry name" value="SGNH_hydrolase"/>
    <property type="match status" value="1"/>
</dbReference>
<dbReference type="HOGENOM" id="CLU_065317_1_1_5"/>
<evidence type="ECO:0000256" key="1">
    <source>
        <dbReference type="SAM" id="SignalP"/>
    </source>
</evidence>
<organism evidence="2 3">
    <name type="scientific">Afipia clevelandensis ATCC 49720</name>
    <dbReference type="NCBI Taxonomy" id="883079"/>
    <lineage>
        <taxon>Bacteria</taxon>
        <taxon>Pseudomonadati</taxon>
        <taxon>Pseudomonadota</taxon>
        <taxon>Alphaproteobacteria</taxon>
        <taxon>Hyphomicrobiales</taxon>
        <taxon>Nitrobacteraceae</taxon>
        <taxon>Afipia</taxon>
    </lineage>
</organism>
<gene>
    <name evidence="2" type="ORF">HMPREF9696_01032</name>
</gene>
<protein>
    <submittedName>
        <fullName evidence="2">Uncharacterized protein</fullName>
    </submittedName>
</protein>